<sequence>MLRLPGKTPLPAAAAGRLEKADCRRLLQVPGAAAGERHAFLCPSLTSLNGVTLALSLPQERTELGRGLVRGLWFDQPLTLWLCGAGTTLRARAWAYRCHIAGPVFTRLLARAREADPVGDIACAWELLAEEWRETGELPPDPELLPDGLPELHLDHPLLHTDR</sequence>
<accession>A0AAW5JHI7</accession>
<dbReference type="AlphaFoldDB" id="A0AAW5JHI7"/>
<gene>
    <name evidence="1" type="ORF">NE579_03355</name>
</gene>
<proteinExistence type="predicted"/>
<protein>
    <submittedName>
        <fullName evidence="1">Uncharacterized protein</fullName>
    </submittedName>
</protein>
<organism evidence="1 2">
    <name type="scientific">Intestinimonas massiliensis</name>
    <name type="common">ex Afouda et al. 2020</name>
    <dbReference type="NCBI Taxonomy" id="1673721"/>
    <lineage>
        <taxon>Bacteria</taxon>
        <taxon>Bacillati</taxon>
        <taxon>Bacillota</taxon>
        <taxon>Clostridia</taxon>
        <taxon>Eubacteriales</taxon>
        <taxon>Intestinimonas</taxon>
    </lineage>
</organism>
<dbReference type="Proteomes" id="UP001204562">
    <property type="component" value="Unassembled WGS sequence"/>
</dbReference>
<comment type="caution">
    <text evidence="1">The sequence shown here is derived from an EMBL/GenBank/DDBJ whole genome shotgun (WGS) entry which is preliminary data.</text>
</comment>
<evidence type="ECO:0000313" key="2">
    <source>
        <dbReference type="Proteomes" id="UP001204562"/>
    </source>
</evidence>
<dbReference type="RefSeq" id="WP_256303255.1">
    <property type="nucleotide sequence ID" value="NZ_JANFYS010000004.1"/>
</dbReference>
<dbReference type="EMBL" id="JANFYS010000004">
    <property type="protein sequence ID" value="MCQ4769506.1"/>
    <property type="molecule type" value="Genomic_DNA"/>
</dbReference>
<evidence type="ECO:0000313" key="1">
    <source>
        <dbReference type="EMBL" id="MCQ4769506.1"/>
    </source>
</evidence>
<name>A0AAW5JHI7_9FIRM</name>
<reference evidence="1" key="1">
    <citation type="submission" date="2022-06" db="EMBL/GenBank/DDBJ databases">
        <title>Isolation of gut microbiota from human fecal samples.</title>
        <authorList>
            <person name="Pamer E.G."/>
            <person name="Barat B."/>
            <person name="Waligurski E."/>
            <person name="Medina S."/>
            <person name="Paddock L."/>
            <person name="Mostad J."/>
        </authorList>
    </citation>
    <scope>NUCLEOTIDE SEQUENCE</scope>
    <source>
        <strain evidence="1">DFI.9.91</strain>
    </source>
</reference>